<keyword evidence="1 2" id="KW-0238">DNA-binding</keyword>
<dbReference type="InterPro" id="IPR001647">
    <property type="entry name" value="HTH_TetR"/>
</dbReference>
<dbReference type="RefSeq" id="WP_071906616.1">
    <property type="nucleotide sequence ID" value="NZ_LT607756.1"/>
</dbReference>
<dbReference type="InterPro" id="IPR023772">
    <property type="entry name" value="DNA-bd_HTH_TetR-type_CS"/>
</dbReference>
<evidence type="ECO:0000259" key="3">
    <source>
        <dbReference type="PROSITE" id="PS50977"/>
    </source>
</evidence>
<feature type="DNA-binding region" description="H-T-H motif" evidence="2">
    <location>
        <begin position="24"/>
        <end position="43"/>
    </location>
</feature>
<evidence type="ECO:0000256" key="2">
    <source>
        <dbReference type="PROSITE-ProRule" id="PRU00335"/>
    </source>
</evidence>
<dbReference type="PATRIC" id="fig|129848.4.peg.897"/>
<evidence type="ECO:0000256" key="1">
    <source>
        <dbReference type="ARBA" id="ARBA00023125"/>
    </source>
</evidence>
<proteinExistence type="predicted"/>
<sequence length="205" mass="23910">METKVRIMETAFKLFLEKGFADVSLNEIIKKSDITTGGFYYHFDSKETLLVEVINKYIFNYFSSIIQEMRECKGTHKEKLKRVILLIVGDDSTINETTQLCESAEKIDYRTLHLLLFEGVQKYEMISKRYTEFYYDLFDFIKEVIEDGMAQGVIREDIDPTEISLTIETIMVGTVLMWIGMPAMPLGERMDSNINQLWSFIKKAD</sequence>
<dbReference type="STRING" id="118062.MCBB_0893"/>
<name>A0A1D3L1I8_9EURY</name>
<dbReference type="PRINTS" id="PR00455">
    <property type="entry name" value="HTHTETR"/>
</dbReference>
<dbReference type="InterPro" id="IPR009057">
    <property type="entry name" value="Homeodomain-like_sf"/>
</dbReference>
<dbReference type="InterPro" id="IPR041474">
    <property type="entry name" value="NicS_C"/>
</dbReference>
<dbReference type="GeneID" id="30411741"/>
<feature type="domain" description="HTH tetR-type" evidence="3">
    <location>
        <begin position="1"/>
        <end position="61"/>
    </location>
</feature>
<dbReference type="SUPFAM" id="SSF48498">
    <property type="entry name" value="Tetracyclin repressor-like, C-terminal domain"/>
    <property type="match status" value="1"/>
</dbReference>
<dbReference type="Pfam" id="PF00440">
    <property type="entry name" value="TetR_N"/>
    <property type="match status" value="1"/>
</dbReference>
<dbReference type="InterPro" id="IPR036271">
    <property type="entry name" value="Tet_transcr_reg_TetR-rel_C_sf"/>
</dbReference>
<dbReference type="KEGG" id="mcub:MCBB_0893"/>
<protein>
    <submittedName>
        <fullName evidence="4">Putative HTH-type transcriptional regulator YerO</fullName>
    </submittedName>
</protein>
<accession>A0A1D3L1I8</accession>
<dbReference type="Gene3D" id="1.10.357.10">
    <property type="entry name" value="Tetracycline Repressor, domain 2"/>
    <property type="match status" value="1"/>
</dbReference>
<evidence type="ECO:0000313" key="5">
    <source>
        <dbReference type="Proteomes" id="UP000094707"/>
    </source>
</evidence>
<dbReference type="PANTHER" id="PTHR43479:SF11">
    <property type="entry name" value="ACREF_ENVCD OPERON REPRESSOR-RELATED"/>
    <property type="match status" value="1"/>
</dbReference>
<dbReference type="Proteomes" id="UP000094707">
    <property type="component" value="Chromosome I"/>
</dbReference>
<dbReference type="EMBL" id="LT607756">
    <property type="protein sequence ID" value="SCG85457.1"/>
    <property type="molecule type" value="Genomic_DNA"/>
</dbReference>
<organism evidence="4 5">
    <name type="scientific">Methanobacterium congolense</name>
    <dbReference type="NCBI Taxonomy" id="118062"/>
    <lineage>
        <taxon>Archaea</taxon>
        <taxon>Methanobacteriati</taxon>
        <taxon>Methanobacteriota</taxon>
        <taxon>Methanomada group</taxon>
        <taxon>Methanobacteria</taxon>
        <taxon>Methanobacteriales</taxon>
        <taxon>Methanobacteriaceae</taxon>
        <taxon>Methanobacterium</taxon>
    </lineage>
</organism>
<dbReference type="PANTHER" id="PTHR43479">
    <property type="entry name" value="ACREF/ENVCD OPERON REPRESSOR-RELATED"/>
    <property type="match status" value="1"/>
</dbReference>
<dbReference type="Gene3D" id="1.10.10.60">
    <property type="entry name" value="Homeodomain-like"/>
    <property type="match status" value="1"/>
</dbReference>
<dbReference type="SUPFAM" id="SSF46689">
    <property type="entry name" value="Homeodomain-like"/>
    <property type="match status" value="1"/>
</dbReference>
<dbReference type="GO" id="GO:0003677">
    <property type="term" value="F:DNA binding"/>
    <property type="evidence" value="ECO:0007669"/>
    <property type="project" value="UniProtKB-UniRule"/>
</dbReference>
<dbReference type="InterPro" id="IPR050624">
    <property type="entry name" value="HTH-type_Tx_Regulator"/>
</dbReference>
<dbReference type="AlphaFoldDB" id="A0A1D3L1I8"/>
<evidence type="ECO:0000313" key="4">
    <source>
        <dbReference type="EMBL" id="SCG85457.1"/>
    </source>
</evidence>
<dbReference type="Pfam" id="PF17938">
    <property type="entry name" value="TetR_C_29"/>
    <property type="match status" value="1"/>
</dbReference>
<reference evidence="4 5" key="1">
    <citation type="submission" date="2016-08" db="EMBL/GenBank/DDBJ databases">
        <authorList>
            <person name="Seilhamer J.J."/>
        </authorList>
    </citation>
    <scope>NUCLEOTIDE SEQUENCE [LARGE SCALE GENOMIC DNA]</scope>
    <source>
        <strain evidence="4">Buetzberg</strain>
    </source>
</reference>
<dbReference type="PROSITE" id="PS50977">
    <property type="entry name" value="HTH_TETR_2"/>
    <property type="match status" value="1"/>
</dbReference>
<dbReference type="PROSITE" id="PS01081">
    <property type="entry name" value="HTH_TETR_1"/>
    <property type="match status" value="1"/>
</dbReference>
<keyword evidence="5" id="KW-1185">Reference proteome</keyword>
<dbReference type="OrthoDB" id="135877at2157"/>
<gene>
    <name evidence="4" type="primary">yerO</name>
    <name evidence="4" type="ORF">MCBB_0893</name>
</gene>